<dbReference type="GO" id="GO:0006813">
    <property type="term" value="P:potassium ion transport"/>
    <property type="evidence" value="ECO:0007669"/>
    <property type="project" value="InterPro"/>
</dbReference>
<feature type="transmembrane region" description="Helical" evidence="8">
    <location>
        <begin position="479"/>
        <end position="506"/>
    </location>
</feature>
<dbReference type="OrthoDB" id="5166626at2"/>
<comment type="similarity">
    <text evidence="2">Belongs to the AAE transporter (TC 2.A.81) family.</text>
</comment>
<evidence type="ECO:0000259" key="9">
    <source>
        <dbReference type="PROSITE" id="PS51202"/>
    </source>
</evidence>
<evidence type="ECO:0000256" key="3">
    <source>
        <dbReference type="ARBA" id="ARBA00022448"/>
    </source>
</evidence>
<dbReference type="InterPro" id="IPR036721">
    <property type="entry name" value="RCK_C_sf"/>
</dbReference>
<dbReference type="AlphaFoldDB" id="A0A1C2DT40"/>
<gene>
    <name evidence="10" type="ORF">QV13_13940</name>
</gene>
<comment type="caution">
    <text evidence="10">The sequence shown here is derived from an EMBL/GenBank/DDBJ whole genome shotgun (WGS) entry which is preliminary data.</text>
</comment>
<keyword evidence="3" id="KW-0813">Transport</keyword>
<organism evidence="10 11">
    <name type="scientific">Mesorhizobium hungaricum</name>
    <dbReference type="NCBI Taxonomy" id="1566387"/>
    <lineage>
        <taxon>Bacteria</taxon>
        <taxon>Pseudomonadati</taxon>
        <taxon>Pseudomonadota</taxon>
        <taxon>Alphaproteobacteria</taxon>
        <taxon>Hyphomicrobiales</taxon>
        <taxon>Phyllobacteriaceae</taxon>
        <taxon>Mesorhizobium</taxon>
    </lineage>
</organism>
<reference evidence="10 11" key="1">
    <citation type="submission" date="2016-08" db="EMBL/GenBank/DDBJ databases">
        <title>Whole genome sequence of Mesorhizobium sp. strain UASWS1009 isolated from industrial sewage.</title>
        <authorList>
            <person name="Crovadore J."/>
            <person name="Calmin G."/>
            <person name="Chablais R."/>
            <person name="Cochard B."/>
            <person name="Lefort F."/>
        </authorList>
    </citation>
    <scope>NUCLEOTIDE SEQUENCE [LARGE SCALE GENOMIC DNA]</scope>
    <source>
        <strain evidence="10 11">UASWS1009</strain>
    </source>
</reference>
<accession>A0A1C2DT40</accession>
<evidence type="ECO:0000256" key="7">
    <source>
        <dbReference type="ARBA" id="ARBA00023136"/>
    </source>
</evidence>
<feature type="transmembrane region" description="Helical" evidence="8">
    <location>
        <begin position="454"/>
        <end position="473"/>
    </location>
</feature>
<keyword evidence="5 8" id="KW-0812">Transmembrane</keyword>
<dbReference type="InterPro" id="IPR050144">
    <property type="entry name" value="AAE_transporter"/>
</dbReference>
<comment type="subcellular location">
    <subcellularLocation>
        <location evidence="1">Cell membrane</location>
        <topology evidence="1">Multi-pass membrane protein</topology>
    </subcellularLocation>
</comment>
<dbReference type="PROSITE" id="PS51202">
    <property type="entry name" value="RCK_C"/>
    <property type="match status" value="1"/>
</dbReference>
<dbReference type="GO" id="GO:0008324">
    <property type="term" value="F:monoatomic cation transmembrane transporter activity"/>
    <property type="evidence" value="ECO:0007669"/>
    <property type="project" value="InterPro"/>
</dbReference>
<dbReference type="SUPFAM" id="SSF116726">
    <property type="entry name" value="TrkA C-terminal domain-like"/>
    <property type="match status" value="2"/>
</dbReference>
<evidence type="ECO:0000313" key="11">
    <source>
        <dbReference type="Proteomes" id="UP000094412"/>
    </source>
</evidence>
<dbReference type="Pfam" id="PF02080">
    <property type="entry name" value="TrkA_C"/>
    <property type="match status" value="1"/>
</dbReference>
<dbReference type="STRING" id="1566387.QV13_13940"/>
<feature type="transmembrane region" description="Helical" evidence="8">
    <location>
        <begin position="123"/>
        <end position="143"/>
    </location>
</feature>
<evidence type="ECO:0000313" key="10">
    <source>
        <dbReference type="EMBL" id="OCX17815.1"/>
    </source>
</evidence>
<dbReference type="EMBL" id="MDEO01000032">
    <property type="protein sequence ID" value="OCX17815.1"/>
    <property type="molecule type" value="Genomic_DNA"/>
</dbReference>
<sequence length="566" mass="59664">MAAFMSFLGANPYILLFLVVGLSIWVGSWQIKGYGLGSVAASIIVGCAVAVLGSYYGTRFQLDDFTKLLFYYLFMYGVGLRVGPSFINGLKGDGLKFAFLAVLCSFLGLFIVVAGVKLLNLPIGTAGGILAGAMTMSAALGSADQAITSGVVPLPGGTTHDQVSAMIALSYGITYIWGTVGIILITKYLPQWWGVDAKAAATQYEAEHGVPNVDDAGLSGYQPFGFRAYRLDSDKVAGKTIAEFRKSYPEYQIENVERGKQLLGADADLKLQRGDILALGGNLNALTDHMGIIGPEVPDARVLNIPLDQAEIVVMNKDAIGKALKEYRSSPIAGQVQLTRIERGGVPIPIGLETKLERFDVLFFTGLKSAVDAAGKLVGKVARHNTATDLLTLSFGMILGLLIGLIEVPAFGSAVGLGNAGGLLVSGILVSSVVSRLRFFGNTPNAARNILEDMGLIVFVCIVGINAGADLLTQLTGTIAVKIFIVGFLTCSIPPFVVWAIGYHVFKMNPALLMGGVAGARSHSGPAREAAKLLGSNVPWIGFPVGYAVSGVLLTVFGYFAMLLAH</sequence>
<dbReference type="InterPro" id="IPR006037">
    <property type="entry name" value="RCK_C"/>
</dbReference>
<feature type="transmembrane region" description="Helical" evidence="8">
    <location>
        <begin position="538"/>
        <end position="562"/>
    </location>
</feature>
<protein>
    <submittedName>
        <fullName evidence="10">Transporter</fullName>
    </submittedName>
</protein>
<dbReference type="GO" id="GO:0005886">
    <property type="term" value="C:plasma membrane"/>
    <property type="evidence" value="ECO:0007669"/>
    <property type="project" value="UniProtKB-SubCell"/>
</dbReference>
<evidence type="ECO:0000256" key="4">
    <source>
        <dbReference type="ARBA" id="ARBA00022475"/>
    </source>
</evidence>
<dbReference type="InterPro" id="IPR006512">
    <property type="entry name" value="YidE_YbjL"/>
</dbReference>
<evidence type="ECO:0000256" key="1">
    <source>
        <dbReference type="ARBA" id="ARBA00004651"/>
    </source>
</evidence>
<feature type="transmembrane region" description="Helical" evidence="8">
    <location>
        <begin position="390"/>
        <end position="408"/>
    </location>
</feature>
<evidence type="ECO:0000256" key="5">
    <source>
        <dbReference type="ARBA" id="ARBA00022692"/>
    </source>
</evidence>
<keyword evidence="4" id="KW-1003">Cell membrane</keyword>
<evidence type="ECO:0000256" key="8">
    <source>
        <dbReference type="SAM" id="Phobius"/>
    </source>
</evidence>
<proteinExistence type="inferred from homology"/>
<keyword evidence="11" id="KW-1185">Reference proteome</keyword>
<feature type="transmembrane region" description="Helical" evidence="8">
    <location>
        <begin position="68"/>
        <end position="87"/>
    </location>
</feature>
<dbReference type="NCBIfam" id="TIGR01625">
    <property type="entry name" value="YidE_YbjL_dupl"/>
    <property type="match status" value="1"/>
</dbReference>
<evidence type="ECO:0000256" key="2">
    <source>
        <dbReference type="ARBA" id="ARBA00009854"/>
    </source>
</evidence>
<evidence type="ECO:0000256" key="6">
    <source>
        <dbReference type="ARBA" id="ARBA00022989"/>
    </source>
</evidence>
<feature type="transmembrane region" description="Helical" evidence="8">
    <location>
        <begin position="37"/>
        <end position="56"/>
    </location>
</feature>
<name>A0A1C2DT40_9HYPH</name>
<feature type="transmembrane region" description="Helical" evidence="8">
    <location>
        <begin position="163"/>
        <end position="185"/>
    </location>
</feature>
<feature type="transmembrane region" description="Helical" evidence="8">
    <location>
        <begin position="99"/>
        <end position="116"/>
    </location>
</feature>
<feature type="transmembrane region" description="Helical" evidence="8">
    <location>
        <begin position="12"/>
        <end position="31"/>
    </location>
</feature>
<dbReference type="Proteomes" id="UP000094412">
    <property type="component" value="Unassembled WGS sequence"/>
</dbReference>
<dbReference type="PANTHER" id="PTHR30445">
    <property type="entry name" value="K(+)_H(+) ANTIPORTER SUBUNIT KHTT"/>
    <property type="match status" value="1"/>
</dbReference>
<feature type="domain" description="RCK C-terminal" evidence="9">
    <location>
        <begin position="211"/>
        <end position="295"/>
    </location>
</feature>
<dbReference type="RefSeq" id="WP_024924028.1">
    <property type="nucleotide sequence ID" value="NZ_MDEO01000032.1"/>
</dbReference>
<dbReference type="PANTHER" id="PTHR30445:SF9">
    <property type="match status" value="1"/>
</dbReference>
<keyword evidence="6 8" id="KW-1133">Transmembrane helix</keyword>
<dbReference type="Pfam" id="PF06826">
    <property type="entry name" value="Asp-Al_Ex"/>
    <property type="match status" value="2"/>
</dbReference>
<keyword evidence="7 8" id="KW-0472">Membrane</keyword>